<dbReference type="SMART" id="SM00342">
    <property type="entry name" value="HTH_ARAC"/>
    <property type="match status" value="1"/>
</dbReference>
<keyword evidence="2 5" id="KW-0238">DNA-binding</keyword>
<dbReference type="PANTHER" id="PTHR47894:SF1">
    <property type="entry name" value="HTH-TYPE TRANSCRIPTIONAL REGULATOR VQSM"/>
    <property type="match status" value="1"/>
</dbReference>
<evidence type="ECO:0000256" key="3">
    <source>
        <dbReference type="ARBA" id="ARBA00023163"/>
    </source>
</evidence>
<dbReference type="InterPro" id="IPR032687">
    <property type="entry name" value="AraC-type_N"/>
</dbReference>
<dbReference type="SUPFAM" id="SSF46689">
    <property type="entry name" value="Homeodomain-like"/>
    <property type="match status" value="1"/>
</dbReference>
<dbReference type="GO" id="GO:0003700">
    <property type="term" value="F:DNA-binding transcription factor activity"/>
    <property type="evidence" value="ECO:0007669"/>
    <property type="project" value="InterPro"/>
</dbReference>
<feature type="domain" description="HTH araC/xylS-type" evidence="4">
    <location>
        <begin position="135"/>
        <end position="232"/>
    </location>
</feature>
<evidence type="ECO:0000313" key="5">
    <source>
        <dbReference type="EMBL" id="SIP94035.1"/>
    </source>
</evidence>
<keyword evidence="3" id="KW-0804">Transcription</keyword>
<evidence type="ECO:0000259" key="4">
    <source>
        <dbReference type="PROSITE" id="PS01124"/>
    </source>
</evidence>
<evidence type="ECO:0000256" key="1">
    <source>
        <dbReference type="ARBA" id="ARBA00023015"/>
    </source>
</evidence>
<dbReference type="Pfam" id="PF12833">
    <property type="entry name" value="HTH_18"/>
    <property type="match status" value="1"/>
</dbReference>
<evidence type="ECO:0000313" key="6">
    <source>
        <dbReference type="Proteomes" id="UP000185841"/>
    </source>
</evidence>
<dbReference type="InterPro" id="IPR009057">
    <property type="entry name" value="Homeodomain-like_sf"/>
</dbReference>
<dbReference type="GO" id="GO:0000976">
    <property type="term" value="F:transcription cis-regulatory region binding"/>
    <property type="evidence" value="ECO:0007669"/>
    <property type="project" value="TreeGrafter"/>
</dbReference>
<reference evidence="5 6" key="1">
    <citation type="submission" date="2017-01" db="EMBL/GenBank/DDBJ databases">
        <authorList>
            <person name="Mah S.A."/>
            <person name="Swanson W.J."/>
            <person name="Moy G.W."/>
            <person name="Vacquier V.D."/>
        </authorList>
    </citation>
    <scope>NUCLEOTIDE SEQUENCE [LARGE SCALE GENOMIC DNA]</scope>
    <source>
        <strain evidence="5 6">RU36E</strain>
    </source>
</reference>
<evidence type="ECO:0000256" key="2">
    <source>
        <dbReference type="ARBA" id="ARBA00023125"/>
    </source>
</evidence>
<protein>
    <submittedName>
        <fullName evidence="5">AraC-type DNA-binding protein</fullName>
    </submittedName>
</protein>
<gene>
    <name evidence="5" type="ORF">SAMN05878282_101454</name>
</gene>
<dbReference type="Proteomes" id="UP000185841">
    <property type="component" value="Unassembled WGS sequence"/>
</dbReference>
<accession>A0A1N6NPK7</accession>
<dbReference type="Gene3D" id="1.10.10.60">
    <property type="entry name" value="Homeodomain-like"/>
    <property type="match status" value="1"/>
</dbReference>
<dbReference type="EMBL" id="FTMP01000001">
    <property type="protein sequence ID" value="SIP94035.1"/>
    <property type="molecule type" value="Genomic_DNA"/>
</dbReference>
<dbReference type="PANTHER" id="PTHR47894">
    <property type="entry name" value="HTH-TYPE TRANSCRIPTIONAL REGULATOR GADX"/>
    <property type="match status" value="1"/>
</dbReference>
<keyword evidence="1" id="KW-0805">Transcription regulation</keyword>
<dbReference type="InterPro" id="IPR018060">
    <property type="entry name" value="HTH_AraC"/>
</dbReference>
<dbReference type="Pfam" id="PF12625">
    <property type="entry name" value="Arabinose_bd"/>
    <property type="match status" value="1"/>
</dbReference>
<sequence length="245" mass="28076">MRYQRYAGAMLDYRMEVQNSGIRIVLEPRFYEPDVAVFYVEEAMASALGIARHLTGLQVTPKQLSLSYMRPAHWARYETVFECTPFFSTSHNFIEFDQILLTKPLATRDDAVAAEVIEMLKDIRGFDQERSELVEGLQREVRKQLNSPPTLNQLADSLNISERTLRRRIEEKGLSYQAIIDQERRARALVLLGRNDLSLAEVAAQSGFSDLRNFRRAFKRWTGNAPSEVRKGLLNTATLLAFSVN</sequence>
<dbReference type="PROSITE" id="PS01124">
    <property type="entry name" value="HTH_ARAC_FAMILY_2"/>
    <property type="match status" value="1"/>
</dbReference>
<dbReference type="GO" id="GO:0005829">
    <property type="term" value="C:cytosol"/>
    <property type="evidence" value="ECO:0007669"/>
    <property type="project" value="TreeGrafter"/>
</dbReference>
<name>A0A1N6NPK7_AQUAC</name>
<proteinExistence type="predicted"/>
<dbReference type="AlphaFoldDB" id="A0A1N6NPK7"/>
<organism evidence="5 6">
    <name type="scientific">Aquipseudomonas alcaligenes</name>
    <name type="common">Pseudomonas alcaligenes</name>
    <dbReference type="NCBI Taxonomy" id="43263"/>
    <lineage>
        <taxon>Bacteria</taxon>
        <taxon>Pseudomonadati</taxon>
        <taxon>Pseudomonadota</taxon>
        <taxon>Gammaproteobacteria</taxon>
        <taxon>Pseudomonadales</taxon>
        <taxon>Pseudomonadaceae</taxon>
        <taxon>Aquipseudomonas</taxon>
    </lineage>
</organism>